<dbReference type="EMBL" id="AP019791">
    <property type="protein sequence ID" value="BBL79452.1"/>
    <property type="molecule type" value="Genomic_DNA"/>
</dbReference>
<keyword evidence="5" id="KW-0804">Transcription</keyword>
<name>A0A510HHI1_9ACTN</name>
<organism evidence="10 11">
    <name type="scientific">Rubrobacter xylanophilus</name>
    <dbReference type="NCBI Taxonomy" id="49319"/>
    <lineage>
        <taxon>Bacteria</taxon>
        <taxon>Bacillati</taxon>
        <taxon>Actinomycetota</taxon>
        <taxon>Rubrobacteria</taxon>
        <taxon>Rubrobacterales</taxon>
        <taxon>Rubrobacteraceae</taxon>
        <taxon>Rubrobacter</taxon>
    </lineage>
</organism>
<feature type="DNA-binding region" description="OmpR/PhoB-type" evidence="7">
    <location>
        <begin position="134"/>
        <end position="233"/>
    </location>
</feature>
<evidence type="ECO:0000256" key="2">
    <source>
        <dbReference type="ARBA" id="ARBA00023012"/>
    </source>
</evidence>
<evidence type="ECO:0000256" key="4">
    <source>
        <dbReference type="ARBA" id="ARBA00023125"/>
    </source>
</evidence>
<dbReference type="CDD" id="cd17574">
    <property type="entry name" value="REC_OmpR"/>
    <property type="match status" value="1"/>
</dbReference>
<dbReference type="GO" id="GO:0005829">
    <property type="term" value="C:cytosol"/>
    <property type="evidence" value="ECO:0007669"/>
    <property type="project" value="TreeGrafter"/>
</dbReference>
<evidence type="ECO:0000259" key="8">
    <source>
        <dbReference type="PROSITE" id="PS50110"/>
    </source>
</evidence>
<keyword evidence="2" id="KW-0902">Two-component regulatory system</keyword>
<evidence type="ECO:0000256" key="5">
    <source>
        <dbReference type="ARBA" id="ARBA00023163"/>
    </source>
</evidence>
<evidence type="ECO:0000256" key="3">
    <source>
        <dbReference type="ARBA" id="ARBA00023015"/>
    </source>
</evidence>
<feature type="domain" description="Response regulatory" evidence="8">
    <location>
        <begin position="8"/>
        <end position="121"/>
    </location>
</feature>
<dbReference type="PROSITE" id="PS50110">
    <property type="entry name" value="RESPONSE_REGULATORY"/>
    <property type="match status" value="1"/>
</dbReference>
<dbReference type="SMART" id="SM00862">
    <property type="entry name" value="Trans_reg_C"/>
    <property type="match status" value="1"/>
</dbReference>
<evidence type="ECO:0000259" key="9">
    <source>
        <dbReference type="PROSITE" id="PS51755"/>
    </source>
</evidence>
<dbReference type="CDD" id="cd00383">
    <property type="entry name" value="trans_reg_C"/>
    <property type="match status" value="1"/>
</dbReference>
<dbReference type="Pfam" id="PF00072">
    <property type="entry name" value="Response_reg"/>
    <property type="match status" value="1"/>
</dbReference>
<dbReference type="FunFam" id="1.10.10.10:FF:000018">
    <property type="entry name" value="DNA-binding response regulator ResD"/>
    <property type="match status" value="1"/>
</dbReference>
<dbReference type="InterPro" id="IPR036388">
    <property type="entry name" value="WH-like_DNA-bd_sf"/>
</dbReference>
<dbReference type="InterPro" id="IPR039420">
    <property type="entry name" value="WalR-like"/>
</dbReference>
<proteinExistence type="predicted"/>
<dbReference type="GO" id="GO:0000156">
    <property type="term" value="F:phosphorelay response regulator activity"/>
    <property type="evidence" value="ECO:0007669"/>
    <property type="project" value="TreeGrafter"/>
</dbReference>
<feature type="domain" description="OmpR/PhoB-type" evidence="9">
    <location>
        <begin position="134"/>
        <end position="233"/>
    </location>
</feature>
<dbReference type="InterPro" id="IPR011006">
    <property type="entry name" value="CheY-like_superfamily"/>
</dbReference>
<dbReference type="AlphaFoldDB" id="A0A510HHI1"/>
<dbReference type="Gene3D" id="6.10.250.690">
    <property type="match status" value="1"/>
</dbReference>
<dbReference type="InterPro" id="IPR001867">
    <property type="entry name" value="OmpR/PhoB-type_DNA-bd"/>
</dbReference>
<evidence type="ECO:0000256" key="1">
    <source>
        <dbReference type="ARBA" id="ARBA00022553"/>
    </source>
</evidence>
<keyword evidence="11" id="KW-1185">Reference proteome</keyword>
<dbReference type="PROSITE" id="PS51755">
    <property type="entry name" value="OMPR_PHOB"/>
    <property type="match status" value="1"/>
</dbReference>
<dbReference type="PANTHER" id="PTHR48111">
    <property type="entry name" value="REGULATOR OF RPOS"/>
    <property type="match status" value="1"/>
</dbReference>
<gene>
    <name evidence="10" type="ORF">RxyAA322_13060</name>
</gene>
<dbReference type="GO" id="GO:0032993">
    <property type="term" value="C:protein-DNA complex"/>
    <property type="evidence" value="ECO:0007669"/>
    <property type="project" value="TreeGrafter"/>
</dbReference>
<reference evidence="10" key="1">
    <citation type="journal article" date="2019" name="Microbiol. Resour. Announc.">
        <title>Complete Genome Sequence of Rubrobacter xylanophilus Strain AA3-22, Isolated from Arima Onsen in Japan.</title>
        <authorList>
            <person name="Tomariguchi N."/>
            <person name="Miyazaki K."/>
        </authorList>
    </citation>
    <scope>NUCLEOTIDE SEQUENCE [LARGE SCALE GENOMIC DNA]</scope>
    <source>
        <strain evidence="10">AA3-22</strain>
    </source>
</reference>
<keyword evidence="1 6" id="KW-0597">Phosphoprotein</keyword>
<evidence type="ECO:0000313" key="11">
    <source>
        <dbReference type="Proteomes" id="UP000318065"/>
    </source>
</evidence>
<accession>A0A510HHI1</accession>
<dbReference type="Gene3D" id="1.10.10.10">
    <property type="entry name" value="Winged helix-like DNA-binding domain superfamily/Winged helix DNA-binding domain"/>
    <property type="match status" value="1"/>
</dbReference>
<dbReference type="SUPFAM" id="SSF52172">
    <property type="entry name" value="CheY-like"/>
    <property type="match status" value="1"/>
</dbReference>
<dbReference type="PANTHER" id="PTHR48111:SF2">
    <property type="entry name" value="RESPONSE REGULATOR SAER"/>
    <property type="match status" value="1"/>
</dbReference>
<evidence type="ECO:0000313" key="10">
    <source>
        <dbReference type="EMBL" id="BBL79452.1"/>
    </source>
</evidence>
<keyword evidence="4 7" id="KW-0238">DNA-binding</keyword>
<keyword evidence="3" id="KW-0805">Transcription regulation</keyword>
<dbReference type="SMART" id="SM00448">
    <property type="entry name" value="REC"/>
    <property type="match status" value="1"/>
</dbReference>
<dbReference type="GO" id="GO:0006355">
    <property type="term" value="P:regulation of DNA-templated transcription"/>
    <property type="evidence" value="ECO:0007669"/>
    <property type="project" value="InterPro"/>
</dbReference>
<evidence type="ECO:0000256" key="6">
    <source>
        <dbReference type="PROSITE-ProRule" id="PRU00169"/>
    </source>
</evidence>
<feature type="modified residue" description="4-aspartylphosphate" evidence="6">
    <location>
        <position position="57"/>
    </location>
</feature>
<sequence>MRMDSGATILLVDDEDRIVDFIKDALEDEGYAVVTATDGERALEVARRKDPDLVILDIMMPKVDGYTVCRVLREDMDIPILLLSAKQSDVDKVLGFSMGADDYVMKPFSIKELLARVEAHLRRQRRSRPEREKLAVLSFGGLTVDLDAHEVRYLGAPIPMTRKEFEIVELLALHPRQVFSRERLYSRIWDLEATGYTDTVTEHVKRIRKKLEAADPNNTYISTVWGVGYKWDPTTG</sequence>
<dbReference type="RefSeq" id="WP_197735577.1">
    <property type="nucleotide sequence ID" value="NZ_AP019791.1"/>
</dbReference>
<protein>
    <submittedName>
        <fullName evidence="10">DNA-binding response regulator</fullName>
    </submittedName>
</protein>
<dbReference type="Proteomes" id="UP000318065">
    <property type="component" value="Chromosome"/>
</dbReference>
<dbReference type="InterPro" id="IPR001789">
    <property type="entry name" value="Sig_transdc_resp-reg_receiver"/>
</dbReference>
<evidence type="ECO:0000256" key="7">
    <source>
        <dbReference type="PROSITE-ProRule" id="PRU01091"/>
    </source>
</evidence>
<dbReference type="FunFam" id="3.40.50.2300:FF:000001">
    <property type="entry name" value="DNA-binding response regulator PhoB"/>
    <property type="match status" value="1"/>
</dbReference>
<dbReference type="Gene3D" id="3.40.50.2300">
    <property type="match status" value="1"/>
</dbReference>
<dbReference type="GO" id="GO:0000976">
    <property type="term" value="F:transcription cis-regulatory region binding"/>
    <property type="evidence" value="ECO:0007669"/>
    <property type="project" value="TreeGrafter"/>
</dbReference>
<dbReference type="Pfam" id="PF00486">
    <property type="entry name" value="Trans_reg_C"/>
    <property type="match status" value="1"/>
</dbReference>